<dbReference type="RefSeq" id="WP_146865156.1">
    <property type="nucleotide sequence ID" value="NZ_BKAU01000005.1"/>
</dbReference>
<accession>A0A512RP81</accession>
<organism evidence="2 3">
    <name type="scientific">Chitinophaga cymbidii</name>
    <dbReference type="NCBI Taxonomy" id="1096750"/>
    <lineage>
        <taxon>Bacteria</taxon>
        <taxon>Pseudomonadati</taxon>
        <taxon>Bacteroidota</taxon>
        <taxon>Chitinophagia</taxon>
        <taxon>Chitinophagales</taxon>
        <taxon>Chitinophagaceae</taxon>
        <taxon>Chitinophaga</taxon>
    </lineage>
</organism>
<proteinExistence type="predicted"/>
<evidence type="ECO:0000256" key="1">
    <source>
        <dbReference type="SAM" id="SignalP"/>
    </source>
</evidence>
<dbReference type="EMBL" id="BKAU01000005">
    <property type="protein sequence ID" value="GEP97499.1"/>
    <property type="molecule type" value="Genomic_DNA"/>
</dbReference>
<feature type="chain" id="PRO_5022152308" evidence="1">
    <location>
        <begin position="26"/>
        <end position="310"/>
    </location>
</feature>
<protein>
    <submittedName>
        <fullName evidence="2">Uncharacterized protein</fullName>
    </submittedName>
</protein>
<dbReference type="Proteomes" id="UP000321436">
    <property type="component" value="Unassembled WGS sequence"/>
</dbReference>
<reference evidence="2 3" key="1">
    <citation type="submission" date="2019-07" db="EMBL/GenBank/DDBJ databases">
        <title>Whole genome shotgun sequence of Chitinophaga cymbidii NBRC 109752.</title>
        <authorList>
            <person name="Hosoyama A."/>
            <person name="Uohara A."/>
            <person name="Ohji S."/>
            <person name="Ichikawa N."/>
        </authorList>
    </citation>
    <scope>NUCLEOTIDE SEQUENCE [LARGE SCALE GENOMIC DNA]</scope>
    <source>
        <strain evidence="2 3">NBRC 109752</strain>
    </source>
</reference>
<keyword evidence="3" id="KW-1185">Reference proteome</keyword>
<sequence length="310" mass="32441">MKGTRWLRRSVLAHALLLCCCIASAQLKLGTNPAVINKSSILELESDRQGLLLPRVPDTTVATLATAPDGMIIYLMSDKSLRIRKNGYWIRLADAGELTTGWLLGGNDVATVQSLGTINNRALPIITNNAERIRILGNGLVGINTSTPTSQLHVRTGTSGASGLRLENLTAPDPVTASARAIGVDSSGNVVRAPVPVYFSGTGATAAVGTVSKVWVADVANTSTGVQTINIPGNVAFTNILNIQVTANAKGSNIDVANVPIVTVTNNTLSSITIRVVESNTINTLLISIADGLAAHTATTTRIYIRVEGN</sequence>
<evidence type="ECO:0000313" key="3">
    <source>
        <dbReference type="Proteomes" id="UP000321436"/>
    </source>
</evidence>
<keyword evidence="1" id="KW-0732">Signal</keyword>
<gene>
    <name evidence="2" type="ORF">CCY01nite_37590</name>
</gene>
<evidence type="ECO:0000313" key="2">
    <source>
        <dbReference type="EMBL" id="GEP97499.1"/>
    </source>
</evidence>
<dbReference type="AlphaFoldDB" id="A0A512RP81"/>
<dbReference type="OrthoDB" id="655912at2"/>
<comment type="caution">
    <text evidence="2">The sequence shown here is derived from an EMBL/GenBank/DDBJ whole genome shotgun (WGS) entry which is preliminary data.</text>
</comment>
<name>A0A512RP81_9BACT</name>
<feature type="signal peptide" evidence="1">
    <location>
        <begin position="1"/>
        <end position="25"/>
    </location>
</feature>